<dbReference type="EMBL" id="JADGJH010000920">
    <property type="protein sequence ID" value="KAJ3120980.1"/>
    <property type="molecule type" value="Genomic_DNA"/>
</dbReference>
<dbReference type="GO" id="GO:0006154">
    <property type="term" value="P:adenosine catabolic process"/>
    <property type="evidence" value="ECO:0007669"/>
    <property type="project" value="TreeGrafter"/>
</dbReference>
<dbReference type="AlphaFoldDB" id="A0AAD5XD43"/>
<evidence type="ECO:0000256" key="6">
    <source>
        <dbReference type="ARBA" id="ARBA00023080"/>
    </source>
</evidence>
<reference evidence="9" key="1">
    <citation type="submission" date="2020-05" db="EMBL/GenBank/DDBJ databases">
        <title>Phylogenomic resolution of chytrid fungi.</title>
        <authorList>
            <person name="Stajich J.E."/>
            <person name="Amses K."/>
            <person name="Simmons R."/>
            <person name="Seto K."/>
            <person name="Myers J."/>
            <person name="Bonds A."/>
            <person name="Quandt C.A."/>
            <person name="Barry K."/>
            <person name="Liu P."/>
            <person name="Grigoriev I."/>
            <person name="Longcore J.E."/>
            <person name="James T.Y."/>
        </authorList>
    </citation>
    <scope>NUCLEOTIDE SEQUENCE</scope>
    <source>
        <strain evidence="9">JEL0513</strain>
    </source>
</reference>
<dbReference type="GO" id="GO:0046103">
    <property type="term" value="P:inosine biosynthetic process"/>
    <property type="evidence" value="ECO:0007669"/>
    <property type="project" value="TreeGrafter"/>
</dbReference>
<comment type="similarity">
    <text evidence="2">Belongs to the metallo-dependent hydrolases superfamily. Adenosine and AMP deaminases family.</text>
</comment>
<keyword evidence="5" id="KW-0862">Zinc</keyword>
<evidence type="ECO:0000256" key="7">
    <source>
        <dbReference type="ARBA" id="ARBA00048787"/>
    </source>
</evidence>
<evidence type="ECO:0000313" key="9">
    <source>
        <dbReference type="EMBL" id="KAJ3120980.1"/>
    </source>
</evidence>
<dbReference type="GO" id="GO:0004000">
    <property type="term" value="F:adenosine deaminase activity"/>
    <property type="evidence" value="ECO:0007669"/>
    <property type="project" value="TreeGrafter"/>
</dbReference>
<feature type="domain" description="Adenosine deaminase" evidence="8">
    <location>
        <begin position="12"/>
        <end position="316"/>
    </location>
</feature>
<keyword evidence="3" id="KW-0479">Metal-binding</keyword>
<proteinExistence type="inferred from homology"/>
<keyword evidence="6" id="KW-0546">Nucleotide metabolism</keyword>
<comment type="catalytic activity">
    <reaction evidence="7">
        <text>N(6)-methyl-AMP + H2O + H(+) = IMP + methylamine</text>
        <dbReference type="Rhea" id="RHEA:16001"/>
        <dbReference type="ChEBI" id="CHEBI:15377"/>
        <dbReference type="ChEBI" id="CHEBI:15378"/>
        <dbReference type="ChEBI" id="CHEBI:58053"/>
        <dbReference type="ChEBI" id="CHEBI:59338"/>
        <dbReference type="ChEBI" id="CHEBI:144842"/>
    </reaction>
    <physiologicalReaction direction="left-to-right" evidence="7">
        <dbReference type="Rhea" id="RHEA:16002"/>
    </physiologicalReaction>
</comment>
<dbReference type="PANTHER" id="PTHR11409:SF42">
    <property type="entry name" value="ADENOSINE DEAMINASE-LIKE PROTEIN"/>
    <property type="match status" value="1"/>
</dbReference>
<organism evidence="9 10">
    <name type="scientific">Physocladia obscura</name>
    <dbReference type="NCBI Taxonomy" id="109957"/>
    <lineage>
        <taxon>Eukaryota</taxon>
        <taxon>Fungi</taxon>
        <taxon>Fungi incertae sedis</taxon>
        <taxon>Chytridiomycota</taxon>
        <taxon>Chytridiomycota incertae sedis</taxon>
        <taxon>Chytridiomycetes</taxon>
        <taxon>Chytridiales</taxon>
        <taxon>Chytriomycetaceae</taxon>
        <taxon>Physocladia</taxon>
    </lineage>
</organism>
<dbReference type="Proteomes" id="UP001211907">
    <property type="component" value="Unassembled WGS sequence"/>
</dbReference>
<dbReference type="GO" id="GO:0046872">
    <property type="term" value="F:metal ion binding"/>
    <property type="evidence" value="ECO:0007669"/>
    <property type="project" value="UniProtKB-KW"/>
</dbReference>
<dbReference type="InterPro" id="IPR006330">
    <property type="entry name" value="Ado/ade_deaminase"/>
</dbReference>
<comment type="caution">
    <text evidence="9">The sequence shown here is derived from an EMBL/GenBank/DDBJ whole genome shotgun (WGS) entry which is preliminary data.</text>
</comment>
<keyword evidence="10" id="KW-1185">Reference proteome</keyword>
<dbReference type="Pfam" id="PF00962">
    <property type="entry name" value="A_deaminase"/>
    <property type="match status" value="1"/>
</dbReference>
<feature type="non-terminal residue" evidence="9">
    <location>
        <position position="1"/>
    </location>
</feature>
<keyword evidence="4" id="KW-0378">Hydrolase</keyword>
<protein>
    <recommendedName>
        <fullName evidence="8">Adenosine deaminase domain-containing protein</fullName>
    </recommendedName>
</protein>
<dbReference type="SUPFAM" id="SSF51556">
    <property type="entry name" value="Metallo-dependent hydrolases"/>
    <property type="match status" value="1"/>
</dbReference>
<accession>A0AAD5XD43</accession>
<evidence type="ECO:0000256" key="4">
    <source>
        <dbReference type="ARBA" id="ARBA00022801"/>
    </source>
</evidence>
<dbReference type="InterPro" id="IPR001365">
    <property type="entry name" value="A_deaminase_dom"/>
</dbReference>
<evidence type="ECO:0000256" key="3">
    <source>
        <dbReference type="ARBA" id="ARBA00022723"/>
    </source>
</evidence>
<evidence type="ECO:0000313" key="10">
    <source>
        <dbReference type="Proteomes" id="UP001211907"/>
    </source>
</evidence>
<dbReference type="Gene3D" id="3.20.20.140">
    <property type="entry name" value="Metal-dependent hydrolases"/>
    <property type="match status" value="1"/>
</dbReference>
<comment type="cofactor">
    <cofactor evidence="1">
        <name>Zn(2+)</name>
        <dbReference type="ChEBI" id="CHEBI:29105"/>
    </cofactor>
</comment>
<dbReference type="PANTHER" id="PTHR11409">
    <property type="entry name" value="ADENOSINE DEAMINASE"/>
    <property type="match status" value="1"/>
</dbReference>
<sequence>MDDKIWARSLRKTELHAHLNGSISLNDLRELAAKRGAHFPAESEIQLPGSPGFTIDDCFTLFSSTIYSIVQDAEALQFVVGRVLAAFETDGCTYLELRTTPRETALMSRRKYVDAVVQAVESYRNNDGVIDGSTKMTVRLLFSVDRRHNIETANDVVDLAIAYNFLHPDLVVGVDVCGNPLAGGIRHLVPALTRVKETNCSPPLKLVIHFAEVATLPEEGELETILLLQPDRLGHCTFVPEKLMDVICQRGIPMEICLSSNVLGGTVSEFEKHHLVHLWHERNYRNLVLCTDDRGIFCSELSDEYLIAQKVLGLSRLE</sequence>
<evidence type="ECO:0000256" key="2">
    <source>
        <dbReference type="ARBA" id="ARBA00006676"/>
    </source>
</evidence>
<dbReference type="InterPro" id="IPR032466">
    <property type="entry name" value="Metal_Hydrolase"/>
</dbReference>
<gene>
    <name evidence="9" type="ORF">HK100_012578</name>
</gene>
<evidence type="ECO:0000256" key="5">
    <source>
        <dbReference type="ARBA" id="ARBA00022833"/>
    </source>
</evidence>
<evidence type="ECO:0000259" key="8">
    <source>
        <dbReference type="Pfam" id="PF00962"/>
    </source>
</evidence>
<evidence type="ECO:0000256" key="1">
    <source>
        <dbReference type="ARBA" id="ARBA00001947"/>
    </source>
</evidence>
<name>A0AAD5XD43_9FUNG</name>
<dbReference type="GO" id="GO:0009117">
    <property type="term" value="P:nucleotide metabolic process"/>
    <property type="evidence" value="ECO:0007669"/>
    <property type="project" value="UniProtKB-KW"/>
</dbReference>